<gene>
    <name evidence="2" type="ORF">VNO77_11758</name>
</gene>
<name>A0AAN9MCA2_CANGL</name>
<dbReference type="Proteomes" id="UP001367508">
    <property type="component" value="Unassembled WGS sequence"/>
</dbReference>
<proteinExistence type="predicted"/>
<evidence type="ECO:0000313" key="3">
    <source>
        <dbReference type="Proteomes" id="UP001367508"/>
    </source>
</evidence>
<accession>A0AAN9MCA2</accession>
<keyword evidence="3" id="KW-1185">Reference proteome</keyword>
<reference evidence="2 3" key="1">
    <citation type="submission" date="2024-01" db="EMBL/GenBank/DDBJ databases">
        <title>The genomes of 5 underutilized Papilionoideae crops provide insights into root nodulation and disease resistanc.</title>
        <authorList>
            <person name="Jiang F."/>
        </authorList>
    </citation>
    <scope>NUCLEOTIDE SEQUENCE [LARGE SCALE GENOMIC DNA]</scope>
    <source>
        <strain evidence="2">LVBAO_FW01</strain>
        <tissue evidence="2">Leaves</tissue>
    </source>
</reference>
<evidence type="ECO:0000313" key="2">
    <source>
        <dbReference type="EMBL" id="KAK7351959.1"/>
    </source>
</evidence>
<feature type="compositionally biased region" description="Gly residues" evidence="1">
    <location>
        <begin position="9"/>
        <end position="18"/>
    </location>
</feature>
<dbReference type="AlphaFoldDB" id="A0AAN9MCA2"/>
<sequence>MAQKFVSGTSGGSLGRLGSGNSRVQGPGASPLSSDIPAHQGSQSAVGIGSLDGGNSQLPERSPSAESIIDNGNDEPLHQVSANLGERDQNTLRHAGDLGFVALAAISFDAAKDIMDAL</sequence>
<organism evidence="2 3">
    <name type="scientific">Canavalia gladiata</name>
    <name type="common">Sword bean</name>
    <name type="synonym">Dolichos gladiatus</name>
    <dbReference type="NCBI Taxonomy" id="3824"/>
    <lineage>
        <taxon>Eukaryota</taxon>
        <taxon>Viridiplantae</taxon>
        <taxon>Streptophyta</taxon>
        <taxon>Embryophyta</taxon>
        <taxon>Tracheophyta</taxon>
        <taxon>Spermatophyta</taxon>
        <taxon>Magnoliopsida</taxon>
        <taxon>eudicotyledons</taxon>
        <taxon>Gunneridae</taxon>
        <taxon>Pentapetalae</taxon>
        <taxon>rosids</taxon>
        <taxon>fabids</taxon>
        <taxon>Fabales</taxon>
        <taxon>Fabaceae</taxon>
        <taxon>Papilionoideae</taxon>
        <taxon>50 kb inversion clade</taxon>
        <taxon>NPAAA clade</taxon>
        <taxon>indigoferoid/millettioid clade</taxon>
        <taxon>Phaseoleae</taxon>
        <taxon>Canavalia</taxon>
    </lineage>
</organism>
<protein>
    <submittedName>
        <fullName evidence="2">Uncharacterized protein</fullName>
    </submittedName>
</protein>
<feature type="region of interest" description="Disordered" evidence="1">
    <location>
        <begin position="1"/>
        <end position="86"/>
    </location>
</feature>
<evidence type="ECO:0000256" key="1">
    <source>
        <dbReference type="SAM" id="MobiDB-lite"/>
    </source>
</evidence>
<dbReference type="EMBL" id="JAYMYQ010000002">
    <property type="protein sequence ID" value="KAK7351959.1"/>
    <property type="molecule type" value="Genomic_DNA"/>
</dbReference>
<comment type="caution">
    <text evidence="2">The sequence shown here is derived from an EMBL/GenBank/DDBJ whole genome shotgun (WGS) entry which is preliminary data.</text>
</comment>